<name>A0ACB9XWG8_CHAAC</name>
<organism evidence="1 2">
    <name type="scientific">Chaenocephalus aceratus</name>
    <name type="common">Blackfin icefish</name>
    <name type="synonym">Chaenichthys aceratus</name>
    <dbReference type="NCBI Taxonomy" id="36190"/>
    <lineage>
        <taxon>Eukaryota</taxon>
        <taxon>Metazoa</taxon>
        <taxon>Chordata</taxon>
        <taxon>Craniata</taxon>
        <taxon>Vertebrata</taxon>
        <taxon>Euteleostomi</taxon>
        <taxon>Actinopterygii</taxon>
        <taxon>Neopterygii</taxon>
        <taxon>Teleostei</taxon>
        <taxon>Neoteleostei</taxon>
        <taxon>Acanthomorphata</taxon>
        <taxon>Eupercaria</taxon>
        <taxon>Perciformes</taxon>
        <taxon>Notothenioidei</taxon>
        <taxon>Channichthyidae</taxon>
        <taxon>Chaenocephalus</taxon>
    </lineage>
</organism>
<feature type="non-terminal residue" evidence="1">
    <location>
        <position position="1"/>
    </location>
</feature>
<dbReference type="EMBL" id="CM043785">
    <property type="protein sequence ID" value="KAI4832128.1"/>
    <property type="molecule type" value="Genomic_DNA"/>
</dbReference>
<gene>
    <name evidence="1" type="ORF">KUCAC02_015105</name>
</gene>
<comment type="caution">
    <text evidence="1">The sequence shown here is derived from an EMBL/GenBank/DDBJ whole genome shotgun (WGS) entry which is preliminary data.</text>
</comment>
<evidence type="ECO:0000313" key="1">
    <source>
        <dbReference type="EMBL" id="KAI4832128.1"/>
    </source>
</evidence>
<accession>A0ACB9XWG8</accession>
<sequence length="57" mass="6465">LQQMFSIPVLCASPLGKNLWENSKSTNISLYWTHRSTMQLEAEKRSRGQSKAKLTLG</sequence>
<reference evidence="1" key="1">
    <citation type="submission" date="2022-05" db="EMBL/GenBank/DDBJ databases">
        <title>Chromosome-level genome of Chaenocephalus aceratus.</title>
        <authorList>
            <person name="Park H."/>
        </authorList>
    </citation>
    <scope>NUCLEOTIDE SEQUENCE</scope>
    <source>
        <strain evidence="1">KU_202001</strain>
    </source>
</reference>
<feature type="non-terminal residue" evidence="1">
    <location>
        <position position="57"/>
    </location>
</feature>
<protein>
    <submittedName>
        <fullName evidence="1">Uncharacterized protein</fullName>
    </submittedName>
</protein>
<evidence type="ECO:0000313" key="2">
    <source>
        <dbReference type="Proteomes" id="UP001057452"/>
    </source>
</evidence>
<dbReference type="Proteomes" id="UP001057452">
    <property type="component" value="Chromosome 1"/>
</dbReference>
<proteinExistence type="predicted"/>
<keyword evidence="2" id="KW-1185">Reference proteome</keyword>